<reference evidence="10 11" key="1">
    <citation type="submission" date="2020-07" db="EMBL/GenBank/DDBJ databases">
        <title>Facklamia lactis sp. nov., isolated from raw milk.</title>
        <authorList>
            <person name="Doll E.V."/>
            <person name="Huptas C."/>
            <person name="Staib L."/>
            <person name="Wenning M."/>
            <person name="Scherer S."/>
        </authorList>
    </citation>
    <scope>NUCLEOTIDE SEQUENCE [LARGE SCALE GENOMIC DNA]</scope>
    <source>
        <strain evidence="10 11">DSM 111018</strain>
    </source>
</reference>
<keyword evidence="7 8" id="KW-0472">Membrane</keyword>
<keyword evidence="6 8" id="KW-1133">Transmembrane helix</keyword>
<proteinExistence type="inferred from homology"/>
<sequence>MKLKIINSILFFIFIIPIVILCIWTITARWPWPLLFPTHFSLRGAEEILRQSERLRKSVFSSMVISCTVAVISTIISLLTARAAVRSEGGLNKYIKLTLSLPFIIPVTVFATGIHQKMIQWGLSNTVGGIILTHLVYSLPYASFIILEAYQALGIKQEEQAWLLGANHWQAFVRIALPQLTPVMFTSLAMAYIVSFSQYFLTLMIGGGQVQTLSILIFPYLQSNDRTIASNYSLLFLVITLLVMGIFSLLSKWIQRNYQPIKYY</sequence>
<protein>
    <submittedName>
        <fullName evidence="10">ABC transporter permease subunit</fullName>
    </submittedName>
</protein>
<feature type="transmembrane region" description="Helical" evidence="8">
    <location>
        <begin position="9"/>
        <end position="32"/>
    </location>
</feature>
<dbReference type="SUPFAM" id="SSF161098">
    <property type="entry name" value="MetI-like"/>
    <property type="match status" value="1"/>
</dbReference>
<keyword evidence="4" id="KW-0997">Cell inner membrane</keyword>
<keyword evidence="2 8" id="KW-0813">Transport</keyword>
<comment type="caution">
    <text evidence="10">The sequence shown here is derived from an EMBL/GenBank/DDBJ whole genome shotgun (WGS) entry which is preliminary data.</text>
</comment>
<feature type="transmembrane region" description="Helical" evidence="8">
    <location>
        <begin position="233"/>
        <end position="254"/>
    </location>
</feature>
<accession>A0ABS0LPM6</accession>
<dbReference type="PANTHER" id="PTHR43357">
    <property type="entry name" value="INNER MEMBRANE ABC TRANSPORTER PERMEASE PROTEIN YDCV"/>
    <property type="match status" value="1"/>
</dbReference>
<dbReference type="Gene3D" id="1.10.3720.10">
    <property type="entry name" value="MetI-like"/>
    <property type="match status" value="1"/>
</dbReference>
<dbReference type="RefSeq" id="WP_197115005.1">
    <property type="nucleotide sequence ID" value="NZ_JACBXQ010000002.1"/>
</dbReference>
<dbReference type="PANTHER" id="PTHR43357:SF4">
    <property type="entry name" value="INNER MEMBRANE ABC TRANSPORTER PERMEASE PROTEIN YDCV"/>
    <property type="match status" value="1"/>
</dbReference>
<name>A0ABS0LPM6_9LACT</name>
<dbReference type="CDD" id="cd06261">
    <property type="entry name" value="TM_PBP2"/>
    <property type="match status" value="1"/>
</dbReference>
<dbReference type="Pfam" id="PF00528">
    <property type="entry name" value="BPD_transp_1"/>
    <property type="match status" value="1"/>
</dbReference>
<dbReference type="PROSITE" id="PS50928">
    <property type="entry name" value="ABC_TM1"/>
    <property type="match status" value="1"/>
</dbReference>
<evidence type="ECO:0000256" key="2">
    <source>
        <dbReference type="ARBA" id="ARBA00022448"/>
    </source>
</evidence>
<evidence type="ECO:0000256" key="6">
    <source>
        <dbReference type="ARBA" id="ARBA00022989"/>
    </source>
</evidence>
<evidence type="ECO:0000256" key="8">
    <source>
        <dbReference type="RuleBase" id="RU363032"/>
    </source>
</evidence>
<dbReference type="InterPro" id="IPR035906">
    <property type="entry name" value="MetI-like_sf"/>
</dbReference>
<comment type="similarity">
    <text evidence="8">Belongs to the binding-protein-dependent transport system permease family.</text>
</comment>
<keyword evidence="5 8" id="KW-0812">Transmembrane</keyword>
<organism evidence="10 11">
    <name type="scientific">Facklamia lactis</name>
    <dbReference type="NCBI Taxonomy" id="2749967"/>
    <lineage>
        <taxon>Bacteria</taxon>
        <taxon>Bacillati</taxon>
        <taxon>Bacillota</taxon>
        <taxon>Bacilli</taxon>
        <taxon>Lactobacillales</taxon>
        <taxon>Aerococcaceae</taxon>
        <taxon>Facklamia</taxon>
    </lineage>
</organism>
<evidence type="ECO:0000256" key="1">
    <source>
        <dbReference type="ARBA" id="ARBA00004429"/>
    </source>
</evidence>
<feature type="transmembrane region" description="Helical" evidence="8">
    <location>
        <begin position="127"/>
        <end position="150"/>
    </location>
</feature>
<feature type="transmembrane region" description="Helical" evidence="8">
    <location>
        <begin position="199"/>
        <end position="221"/>
    </location>
</feature>
<feature type="transmembrane region" description="Helical" evidence="8">
    <location>
        <begin position="171"/>
        <end position="193"/>
    </location>
</feature>
<evidence type="ECO:0000313" key="11">
    <source>
        <dbReference type="Proteomes" id="UP000721415"/>
    </source>
</evidence>
<dbReference type="EMBL" id="JACBXQ010000002">
    <property type="protein sequence ID" value="MBG9986084.1"/>
    <property type="molecule type" value="Genomic_DNA"/>
</dbReference>
<evidence type="ECO:0000256" key="4">
    <source>
        <dbReference type="ARBA" id="ARBA00022519"/>
    </source>
</evidence>
<dbReference type="InterPro" id="IPR000515">
    <property type="entry name" value="MetI-like"/>
</dbReference>
<keyword evidence="3" id="KW-1003">Cell membrane</keyword>
<evidence type="ECO:0000256" key="7">
    <source>
        <dbReference type="ARBA" id="ARBA00023136"/>
    </source>
</evidence>
<feature type="transmembrane region" description="Helical" evidence="8">
    <location>
        <begin position="59"/>
        <end position="85"/>
    </location>
</feature>
<evidence type="ECO:0000313" key="10">
    <source>
        <dbReference type="EMBL" id="MBG9986084.1"/>
    </source>
</evidence>
<evidence type="ECO:0000256" key="5">
    <source>
        <dbReference type="ARBA" id="ARBA00022692"/>
    </source>
</evidence>
<gene>
    <name evidence="10" type="ORF">HZY91_04155</name>
</gene>
<keyword evidence="11" id="KW-1185">Reference proteome</keyword>
<evidence type="ECO:0000256" key="3">
    <source>
        <dbReference type="ARBA" id="ARBA00022475"/>
    </source>
</evidence>
<feature type="domain" description="ABC transmembrane type-1" evidence="9">
    <location>
        <begin position="59"/>
        <end position="247"/>
    </location>
</feature>
<comment type="subcellular location">
    <subcellularLocation>
        <location evidence="1">Cell inner membrane</location>
        <topology evidence="1">Multi-pass membrane protein</topology>
    </subcellularLocation>
    <subcellularLocation>
        <location evidence="8">Cell membrane</location>
        <topology evidence="8">Multi-pass membrane protein</topology>
    </subcellularLocation>
</comment>
<dbReference type="Proteomes" id="UP000721415">
    <property type="component" value="Unassembled WGS sequence"/>
</dbReference>
<evidence type="ECO:0000259" key="9">
    <source>
        <dbReference type="PROSITE" id="PS50928"/>
    </source>
</evidence>
<feature type="transmembrane region" description="Helical" evidence="8">
    <location>
        <begin position="97"/>
        <end position="115"/>
    </location>
</feature>